<evidence type="ECO:0000313" key="4">
    <source>
        <dbReference type="Proteomes" id="UP001612741"/>
    </source>
</evidence>
<sequence>MTDRKPAGMPFESFIDQQIREAQERGEFDDLPGAGKPLPGAGRPHDDNWWLKNKMAEEGLTMPLPPALALRKESDEVLELALNAGSEGEVRQLIEGMNEKINAAIRRGVSGPPVDLFPFDVERVIERWRAARG</sequence>
<organism evidence="3 4">
    <name type="scientific">Nonomuraea typhae</name>
    <dbReference type="NCBI Taxonomy" id="2603600"/>
    <lineage>
        <taxon>Bacteria</taxon>
        <taxon>Bacillati</taxon>
        <taxon>Actinomycetota</taxon>
        <taxon>Actinomycetes</taxon>
        <taxon>Streptosporangiales</taxon>
        <taxon>Streptosporangiaceae</taxon>
        <taxon>Nonomuraea</taxon>
    </lineage>
</organism>
<evidence type="ECO:0000256" key="1">
    <source>
        <dbReference type="SAM" id="MobiDB-lite"/>
    </source>
</evidence>
<dbReference type="EMBL" id="JBITGY010000001">
    <property type="protein sequence ID" value="MFI6496725.1"/>
    <property type="molecule type" value="Genomic_DNA"/>
</dbReference>
<evidence type="ECO:0000259" key="2">
    <source>
        <dbReference type="Pfam" id="PF09350"/>
    </source>
</evidence>
<dbReference type="Pfam" id="PF09350">
    <property type="entry name" value="DJC28_CD"/>
    <property type="match status" value="1"/>
</dbReference>
<name>A0ABW7YLE0_9ACTN</name>
<feature type="region of interest" description="Disordered" evidence="1">
    <location>
        <begin position="21"/>
        <end position="47"/>
    </location>
</feature>
<proteinExistence type="predicted"/>
<keyword evidence="4" id="KW-1185">Reference proteome</keyword>
<protein>
    <submittedName>
        <fullName evidence="3">DUF1992 domain-containing protein</fullName>
    </submittedName>
</protein>
<reference evidence="3 4" key="1">
    <citation type="submission" date="2024-10" db="EMBL/GenBank/DDBJ databases">
        <title>The Natural Products Discovery Center: Release of the First 8490 Sequenced Strains for Exploring Actinobacteria Biosynthetic Diversity.</title>
        <authorList>
            <person name="Kalkreuter E."/>
            <person name="Kautsar S.A."/>
            <person name="Yang D."/>
            <person name="Bader C.D."/>
            <person name="Teijaro C.N."/>
            <person name="Fluegel L."/>
            <person name="Davis C.M."/>
            <person name="Simpson J.R."/>
            <person name="Lauterbach L."/>
            <person name="Steele A.D."/>
            <person name="Gui C."/>
            <person name="Meng S."/>
            <person name="Li G."/>
            <person name="Viehrig K."/>
            <person name="Ye F."/>
            <person name="Su P."/>
            <person name="Kiefer A.F."/>
            <person name="Nichols A."/>
            <person name="Cepeda A.J."/>
            <person name="Yan W."/>
            <person name="Fan B."/>
            <person name="Jiang Y."/>
            <person name="Adhikari A."/>
            <person name="Zheng C.-J."/>
            <person name="Schuster L."/>
            <person name="Cowan T.M."/>
            <person name="Smanski M.J."/>
            <person name="Chevrette M.G."/>
            <person name="De Carvalho L.P.S."/>
            <person name="Shen B."/>
        </authorList>
    </citation>
    <scope>NUCLEOTIDE SEQUENCE [LARGE SCALE GENOMIC DNA]</scope>
    <source>
        <strain evidence="3 4">NPDC050545</strain>
    </source>
</reference>
<dbReference type="InterPro" id="IPR018961">
    <property type="entry name" value="DnaJ_homolog_subfam-C_membr-28"/>
</dbReference>
<dbReference type="RefSeq" id="WP_397079035.1">
    <property type="nucleotide sequence ID" value="NZ_JBITGY010000001.1"/>
</dbReference>
<evidence type="ECO:0000313" key="3">
    <source>
        <dbReference type="EMBL" id="MFI6496725.1"/>
    </source>
</evidence>
<feature type="domain" description="DnaJ homologue subfamily C member 28 conserved" evidence="2">
    <location>
        <begin position="15"/>
        <end position="79"/>
    </location>
</feature>
<gene>
    <name evidence="3" type="ORF">ACIBG2_05050</name>
</gene>
<accession>A0ABW7YLE0</accession>
<dbReference type="Proteomes" id="UP001612741">
    <property type="component" value="Unassembled WGS sequence"/>
</dbReference>
<comment type="caution">
    <text evidence="3">The sequence shown here is derived from an EMBL/GenBank/DDBJ whole genome shotgun (WGS) entry which is preliminary data.</text>
</comment>
<feature type="compositionally biased region" description="Low complexity" evidence="1">
    <location>
        <begin position="31"/>
        <end position="42"/>
    </location>
</feature>